<feature type="domain" description="C2H2-type" evidence="2">
    <location>
        <begin position="67"/>
        <end position="94"/>
    </location>
</feature>
<evidence type="ECO:0000259" key="2">
    <source>
        <dbReference type="PROSITE" id="PS50157"/>
    </source>
</evidence>
<sequence>MAQRNLSPSERELFYNCLSCARARKETKIEFTFVSSEEPSFSFKKCRQSFQHGFQVKKINSNHTPCHRCEECNETFPSRRMLIYHSYGHSGDWPFRCLICLQGFATNSVLETA</sequence>
<dbReference type="OrthoDB" id="9198690at2759"/>
<organism evidence="3 4">
    <name type="scientific">Trichonephila clavata</name>
    <name type="common">Joro spider</name>
    <name type="synonym">Nephila clavata</name>
    <dbReference type="NCBI Taxonomy" id="2740835"/>
    <lineage>
        <taxon>Eukaryota</taxon>
        <taxon>Metazoa</taxon>
        <taxon>Ecdysozoa</taxon>
        <taxon>Arthropoda</taxon>
        <taxon>Chelicerata</taxon>
        <taxon>Arachnida</taxon>
        <taxon>Araneae</taxon>
        <taxon>Araneomorphae</taxon>
        <taxon>Entelegynae</taxon>
        <taxon>Araneoidea</taxon>
        <taxon>Nephilidae</taxon>
        <taxon>Trichonephila</taxon>
    </lineage>
</organism>
<protein>
    <recommendedName>
        <fullName evidence="2">C2H2-type domain-containing protein</fullName>
    </recommendedName>
</protein>
<dbReference type="InterPro" id="IPR013087">
    <property type="entry name" value="Znf_C2H2_type"/>
</dbReference>
<reference evidence="3" key="1">
    <citation type="submission" date="2020-07" db="EMBL/GenBank/DDBJ databases">
        <title>Multicomponent nature underlies the extraordinary mechanical properties of spider dragline silk.</title>
        <authorList>
            <person name="Kono N."/>
            <person name="Nakamura H."/>
            <person name="Mori M."/>
            <person name="Yoshida Y."/>
            <person name="Ohtoshi R."/>
            <person name="Malay A.D."/>
            <person name="Moran D.A.P."/>
            <person name="Tomita M."/>
            <person name="Numata K."/>
            <person name="Arakawa K."/>
        </authorList>
    </citation>
    <scope>NUCLEOTIDE SEQUENCE</scope>
</reference>
<proteinExistence type="predicted"/>
<dbReference type="EMBL" id="BMAO01025810">
    <property type="protein sequence ID" value="GFR05052.1"/>
    <property type="molecule type" value="Genomic_DNA"/>
</dbReference>
<comment type="caution">
    <text evidence="3">The sequence shown here is derived from an EMBL/GenBank/DDBJ whole genome shotgun (WGS) entry which is preliminary data.</text>
</comment>
<keyword evidence="1" id="KW-0479">Metal-binding</keyword>
<evidence type="ECO:0000256" key="1">
    <source>
        <dbReference type="PROSITE-ProRule" id="PRU00042"/>
    </source>
</evidence>
<accession>A0A8X6LE14</accession>
<dbReference type="GO" id="GO:0008270">
    <property type="term" value="F:zinc ion binding"/>
    <property type="evidence" value="ECO:0007669"/>
    <property type="project" value="UniProtKB-KW"/>
</dbReference>
<dbReference type="AlphaFoldDB" id="A0A8X6LE14"/>
<keyword evidence="4" id="KW-1185">Reference proteome</keyword>
<dbReference type="Gene3D" id="3.30.160.60">
    <property type="entry name" value="Classic Zinc Finger"/>
    <property type="match status" value="1"/>
</dbReference>
<evidence type="ECO:0000313" key="4">
    <source>
        <dbReference type="Proteomes" id="UP000887116"/>
    </source>
</evidence>
<dbReference type="InterPro" id="IPR036236">
    <property type="entry name" value="Znf_C2H2_sf"/>
</dbReference>
<keyword evidence="1" id="KW-0863">Zinc-finger</keyword>
<evidence type="ECO:0000313" key="3">
    <source>
        <dbReference type="EMBL" id="GFR05052.1"/>
    </source>
</evidence>
<keyword evidence="1" id="KW-0862">Zinc</keyword>
<dbReference type="SUPFAM" id="SSF57667">
    <property type="entry name" value="beta-beta-alpha zinc fingers"/>
    <property type="match status" value="1"/>
</dbReference>
<gene>
    <name evidence="3" type="ORF">TNCT_464041</name>
</gene>
<dbReference type="PROSITE" id="PS00028">
    <property type="entry name" value="ZINC_FINGER_C2H2_1"/>
    <property type="match status" value="1"/>
</dbReference>
<dbReference type="Proteomes" id="UP000887116">
    <property type="component" value="Unassembled WGS sequence"/>
</dbReference>
<name>A0A8X6LE14_TRICU</name>
<dbReference type="PROSITE" id="PS50157">
    <property type="entry name" value="ZINC_FINGER_C2H2_2"/>
    <property type="match status" value="1"/>
</dbReference>